<comment type="similarity">
    <text evidence="1">Belongs to the LysR transcriptional regulatory family.</text>
</comment>
<evidence type="ECO:0000256" key="3">
    <source>
        <dbReference type="ARBA" id="ARBA00023125"/>
    </source>
</evidence>
<keyword evidence="3" id="KW-0238">DNA-binding</keyword>
<dbReference type="EMBL" id="MYFO01000009">
    <property type="protein sequence ID" value="TFE88603.1"/>
    <property type="molecule type" value="Genomic_DNA"/>
</dbReference>
<dbReference type="PRINTS" id="PR00039">
    <property type="entry name" value="HTHLYSR"/>
</dbReference>
<dbReference type="Pfam" id="PF00126">
    <property type="entry name" value="HTH_1"/>
    <property type="match status" value="1"/>
</dbReference>
<dbReference type="InterPro" id="IPR000847">
    <property type="entry name" value="LysR_HTH_N"/>
</dbReference>
<proteinExistence type="inferred from homology"/>
<dbReference type="SUPFAM" id="SSF53850">
    <property type="entry name" value="Periplasmic binding protein-like II"/>
    <property type="match status" value="1"/>
</dbReference>
<accession>A0A4Y8Q3Y0</accession>
<keyword evidence="7" id="KW-1185">Reference proteome</keyword>
<dbReference type="SUPFAM" id="SSF46785">
    <property type="entry name" value="Winged helix' DNA-binding domain"/>
    <property type="match status" value="1"/>
</dbReference>
<gene>
    <name evidence="6" type="ORF">B5M42_09125</name>
</gene>
<dbReference type="GO" id="GO:0003677">
    <property type="term" value="F:DNA binding"/>
    <property type="evidence" value="ECO:0007669"/>
    <property type="project" value="UniProtKB-KW"/>
</dbReference>
<comment type="caution">
    <text evidence="6">The sequence shown here is derived from an EMBL/GenBank/DDBJ whole genome shotgun (WGS) entry which is preliminary data.</text>
</comment>
<dbReference type="GO" id="GO:0003700">
    <property type="term" value="F:DNA-binding transcription factor activity"/>
    <property type="evidence" value="ECO:0007669"/>
    <property type="project" value="InterPro"/>
</dbReference>
<reference evidence="6 7" key="1">
    <citation type="submission" date="2017-03" db="EMBL/GenBank/DDBJ databases">
        <title>Isolation of Levoglucosan Utilizing Bacteria.</title>
        <authorList>
            <person name="Arya A.S."/>
        </authorList>
    </citation>
    <scope>NUCLEOTIDE SEQUENCE [LARGE SCALE GENOMIC DNA]</scope>
    <source>
        <strain evidence="6 7">MEC069</strain>
    </source>
</reference>
<name>A0A4Y8Q3Y0_9BACL</name>
<dbReference type="FunFam" id="1.10.10.10:FF:000001">
    <property type="entry name" value="LysR family transcriptional regulator"/>
    <property type="match status" value="1"/>
</dbReference>
<evidence type="ECO:0000313" key="6">
    <source>
        <dbReference type="EMBL" id="TFE88603.1"/>
    </source>
</evidence>
<dbReference type="Proteomes" id="UP000298246">
    <property type="component" value="Unassembled WGS sequence"/>
</dbReference>
<protein>
    <submittedName>
        <fullName evidence="6">LysR family transcriptional regulator</fullName>
    </submittedName>
</protein>
<keyword evidence="2" id="KW-0805">Transcription regulation</keyword>
<evidence type="ECO:0000256" key="4">
    <source>
        <dbReference type="ARBA" id="ARBA00023163"/>
    </source>
</evidence>
<dbReference type="InterPro" id="IPR036388">
    <property type="entry name" value="WH-like_DNA-bd_sf"/>
</dbReference>
<evidence type="ECO:0000256" key="2">
    <source>
        <dbReference type="ARBA" id="ARBA00023015"/>
    </source>
</evidence>
<dbReference type="PANTHER" id="PTHR30346:SF28">
    <property type="entry name" value="HTH-TYPE TRANSCRIPTIONAL REGULATOR CYNR"/>
    <property type="match status" value="1"/>
</dbReference>
<dbReference type="Gene3D" id="1.10.10.10">
    <property type="entry name" value="Winged helix-like DNA-binding domain superfamily/Winged helix DNA-binding domain"/>
    <property type="match status" value="1"/>
</dbReference>
<dbReference type="OrthoDB" id="9803735at2"/>
<evidence type="ECO:0000259" key="5">
    <source>
        <dbReference type="PROSITE" id="PS50931"/>
    </source>
</evidence>
<dbReference type="CDD" id="cd05466">
    <property type="entry name" value="PBP2_LTTR_substrate"/>
    <property type="match status" value="1"/>
</dbReference>
<dbReference type="RefSeq" id="WP_134751979.1">
    <property type="nucleotide sequence ID" value="NZ_MYFO02000002.1"/>
</dbReference>
<sequence length="301" mass="33366">MDLRQLRYFLTVAEEGQVTGAAKLLNMEQPPLSRQLKLMEQELGVQLFDRSGNRLKLTQAGALLRVRAETLLRQFHETVQEVKELDAGVQGVLSIGTAVSCISLLPDKIRRFGEQYPRVSFKIQEGDHFLLGELLEQRQIELVVTRLPFEAASGAERYAELKLPSDPFVALLPQDWGPPAPANNGDTAAISLKELARHPFLTLKTDHTFLMHEQVMNEFRQSSLAPHVLCECSSVAVILSFVAAGIGATVLPKSVTSSFPLAGIRLLDIADAQFESQAGLVWLADRYLSTSARRFIDSFQP</sequence>
<evidence type="ECO:0000256" key="1">
    <source>
        <dbReference type="ARBA" id="ARBA00009437"/>
    </source>
</evidence>
<evidence type="ECO:0000313" key="7">
    <source>
        <dbReference type="Proteomes" id="UP000298246"/>
    </source>
</evidence>
<dbReference type="InterPro" id="IPR005119">
    <property type="entry name" value="LysR_subst-bd"/>
</dbReference>
<dbReference type="Pfam" id="PF03466">
    <property type="entry name" value="LysR_substrate"/>
    <property type="match status" value="1"/>
</dbReference>
<organism evidence="6 7">
    <name type="scientific">Paenibacillus athensensis</name>
    <dbReference type="NCBI Taxonomy" id="1967502"/>
    <lineage>
        <taxon>Bacteria</taxon>
        <taxon>Bacillati</taxon>
        <taxon>Bacillota</taxon>
        <taxon>Bacilli</taxon>
        <taxon>Bacillales</taxon>
        <taxon>Paenibacillaceae</taxon>
        <taxon>Paenibacillus</taxon>
    </lineage>
</organism>
<feature type="domain" description="HTH lysR-type" evidence="5">
    <location>
        <begin position="1"/>
        <end position="58"/>
    </location>
</feature>
<dbReference type="GO" id="GO:0032993">
    <property type="term" value="C:protein-DNA complex"/>
    <property type="evidence" value="ECO:0007669"/>
    <property type="project" value="TreeGrafter"/>
</dbReference>
<dbReference type="AlphaFoldDB" id="A0A4Y8Q3Y0"/>
<dbReference type="PANTHER" id="PTHR30346">
    <property type="entry name" value="TRANSCRIPTIONAL DUAL REGULATOR HCAR-RELATED"/>
    <property type="match status" value="1"/>
</dbReference>
<dbReference type="Gene3D" id="3.40.190.290">
    <property type="match status" value="1"/>
</dbReference>
<dbReference type="InterPro" id="IPR036390">
    <property type="entry name" value="WH_DNA-bd_sf"/>
</dbReference>
<dbReference type="PROSITE" id="PS50931">
    <property type="entry name" value="HTH_LYSR"/>
    <property type="match status" value="1"/>
</dbReference>
<keyword evidence="4" id="KW-0804">Transcription</keyword>